<dbReference type="InterPro" id="IPR011256">
    <property type="entry name" value="Reg_factor_effector_dom_sf"/>
</dbReference>
<dbReference type="EMBL" id="JBAMMX010000008">
    <property type="protein sequence ID" value="KAK6935072.1"/>
    <property type="molecule type" value="Genomic_DNA"/>
</dbReference>
<dbReference type="PANTHER" id="PTHR11220">
    <property type="entry name" value="HEME-BINDING PROTEIN-RELATED"/>
    <property type="match status" value="1"/>
</dbReference>
<evidence type="ECO:0000313" key="3">
    <source>
        <dbReference type="EMBL" id="KAK6935072.1"/>
    </source>
</evidence>
<comment type="similarity">
    <text evidence="1">Belongs to the HEBP family.</text>
</comment>
<keyword evidence="4" id="KW-1185">Reference proteome</keyword>
<sequence>MGSLSGLKVSCLLMLSLLLNSSSGLLLSPNRKIKLGKFPPTCTRIECPSYDVIFNGKAYEIRRYNYTVWMSTSTIDDISFVSATRTGFLKLFDYIQGKNKDEKKIEMTAPVITQVIPSDGPFCKSSFVVSFYVPKFYQPNPPPAHGLHAQKWEPVYTAVRQFDGFVSDDDTGKEAAALYASLAGSRWADAIDKTSSSDPTSSYIVAQYNSPFEYDSRVNEIWMTFNMQDELLM</sequence>
<dbReference type="InterPro" id="IPR006917">
    <property type="entry name" value="SOUL_heme-bd"/>
</dbReference>
<protein>
    <submittedName>
        <fullName evidence="3">SOUL hem-binding protein</fullName>
    </submittedName>
</protein>
<proteinExistence type="inferred from homology"/>
<dbReference type="Pfam" id="PF04832">
    <property type="entry name" value="SOUL"/>
    <property type="match status" value="1"/>
</dbReference>
<dbReference type="Gene3D" id="3.20.80.10">
    <property type="entry name" value="Regulatory factor, effector binding domain"/>
    <property type="match status" value="1"/>
</dbReference>
<reference evidence="3 4" key="1">
    <citation type="submission" date="2023-12" db="EMBL/GenBank/DDBJ databases">
        <title>A high-quality genome assembly for Dillenia turbinata (Dilleniales).</title>
        <authorList>
            <person name="Chanderbali A."/>
        </authorList>
    </citation>
    <scope>NUCLEOTIDE SEQUENCE [LARGE SCALE GENOMIC DNA]</scope>
    <source>
        <strain evidence="3">LSX21</strain>
        <tissue evidence="3">Leaf</tissue>
    </source>
</reference>
<accession>A0AAN8ZEQ8</accession>
<dbReference type="AlphaFoldDB" id="A0AAN8ZEQ8"/>
<comment type="caution">
    <text evidence="3">The sequence shown here is derived from an EMBL/GenBank/DDBJ whole genome shotgun (WGS) entry which is preliminary data.</text>
</comment>
<gene>
    <name evidence="3" type="ORF">RJ641_035227</name>
</gene>
<dbReference type="FunFam" id="3.20.80.10:FF:000002">
    <property type="entry name" value="Heme-binding protein 2"/>
    <property type="match status" value="1"/>
</dbReference>
<dbReference type="Proteomes" id="UP001370490">
    <property type="component" value="Unassembled WGS sequence"/>
</dbReference>
<organism evidence="3 4">
    <name type="scientific">Dillenia turbinata</name>
    <dbReference type="NCBI Taxonomy" id="194707"/>
    <lineage>
        <taxon>Eukaryota</taxon>
        <taxon>Viridiplantae</taxon>
        <taxon>Streptophyta</taxon>
        <taxon>Embryophyta</taxon>
        <taxon>Tracheophyta</taxon>
        <taxon>Spermatophyta</taxon>
        <taxon>Magnoliopsida</taxon>
        <taxon>eudicotyledons</taxon>
        <taxon>Gunneridae</taxon>
        <taxon>Pentapetalae</taxon>
        <taxon>Dilleniales</taxon>
        <taxon>Dilleniaceae</taxon>
        <taxon>Dillenia</taxon>
    </lineage>
</organism>
<feature type="signal peptide" evidence="2">
    <location>
        <begin position="1"/>
        <end position="24"/>
    </location>
</feature>
<dbReference type="SUPFAM" id="SSF55136">
    <property type="entry name" value="Probable bacterial effector-binding domain"/>
    <property type="match status" value="1"/>
</dbReference>
<keyword evidence="2" id="KW-0732">Signal</keyword>
<evidence type="ECO:0000256" key="1">
    <source>
        <dbReference type="ARBA" id="ARBA00009817"/>
    </source>
</evidence>
<dbReference type="PANTHER" id="PTHR11220:SF25">
    <property type="entry name" value="F3F9.4"/>
    <property type="match status" value="1"/>
</dbReference>
<name>A0AAN8ZEQ8_9MAGN</name>
<feature type="chain" id="PRO_5042867902" evidence="2">
    <location>
        <begin position="25"/>
        <end position="233"/>
    </location>
</feature>
<evidence type="ECO:0000313" key="4">
    <source>
        <dbReference type="Proteomes" id="UP001370490"/>
    </source>
</evidence>
<evidence type="ECO:0000256" key="2">
    <source>
        <dbReference type="SAM" id="SignalP"/>
    </source>
</evidence>